<dbReference type="AlphaFoldDB" id="A0A0H4WIG6"/>
<evidence type="ECO:0000313" key="2">
    <source>
        <dbReference type="Proteomes" id="UP000009026"/>
    </source>
</evidence>
<gene>
    <name evidence="1" type="ORF">A176_000003</name>
</gene>
<evidence type="ECO:0000313" key="1">
    <source>
        <dbReference type="EMBL" id="AKQ63091.1"/>
    </source>
</evidence>
<dbReference type="KEGG" id="mym:A176_000003"/>
<accession>A0A0H4WIG6</accession>
<proteinExistence type="predicted"/>
<protein>
    <submittedName>
        <fullName evidence="1">Uncharacterized protein</fullName>
    </submittedName>
</protein>
<dbReference type="Proteomes" id="UP000009026">
    <property type="component" value="Chromosome"/>
</dbReference>
<dbReference type="STRING" id="1297742.A176_000003"/>
<dbReference type="PATRIC" id="fig|1297742.4.peg.3"/>
<reference evidence="1 2" key="1">
    <citation type="journal article" date="2016" name="PLoS ONE">
        <title>Complete Genome Sequence and Comparative Genomics of a Novel Myxobacterium Myxococcus hansupus.</title>
        <authorList>
            <person name="Sharma G."/>
            <person name="Narwani T."/>
            <person name="Subramanian S."/>
        </authorList>
    </citation>
    <scope>NUCLEOTIDE SEQUENCE [LARGE SCALE GENOMIC DNA]</scope>
    <source>
        <strain evidence="2">mixupus</strain>
    </source>
</reference>
<name>A0A0H4WIG6_9BACT</name>
<dbReference type="EMBL" id="CP012109">
    <property type="protein sequence ID" value="AKQ63091.1"/>
    <property type="molecule type" value="Genomic_DNA"/>
</dbReference>
<keyword evidence="2" id="KW-1185">Reference proteome</keyword>
<organism evidence="1 2">
    <name type="scientific">Pseudomyxococcus hansupus</name>
    <dbReference type="NCBI Taxonomy" id="1297742"/>
    <lineage>
        <taxon>Bacteria</taxon>
        <taxon>Pseudomonadati</taxon>
        <taxon>Myxococcota</taxon>
        <taxon>Myxococcia</taxon>
        <taxon>Myxococcales</taxon>
        <taxon>Cystobacterineae</taxon>
        <taxon>Myxococcaceae</taxon>
        <taxon>Pseudomyxococcus</taxon>
    </lineage>
</organism>
<sequence length="37" mass="4523">MTFAYFDNLSHAQQRVYRMSDSVHALRLREPRTLEPW</sequence>